<sequence length="124" mass="14163">MFALGALLSRVACLCHVSGDREVGPNFPSSSISKFPEISDYPAKSLHNFDNNDYNPVLRSSFYVDNNSSYEMDDFNMSAMSVMGGYETSDFHMAESNWAYDDMAESIWNIDELWQFKKLQDRSI</sequence>
<gene>
    <name evidence="2" type="ORF">HUJ06_015036</name>
</gene>
<evidence type="ECO:0000256" key="1">
    <source>
        <dbReference type="SAM" id="SignalP"/>
    </source>
</evidence>
<name>A0A822Z841_NELNU</name>
<organism evidence="2 3">
    <name type="scientific">Nelumbo nucifera</name>
    <name type="common">Sacred lotus</name>
    <dbReference type="NCBI Taxonomy" id="4432"/>
    <lineage>
        <taxon>Eukaryota</taxon>
        <taxon>Viridiplantae</taxon>
        <taxon>Streptophyta</taxon>
        <taxon>Embryophyta</taxon>
        <taxon>Tracheophyta</taxon>
        <taxon>Spermatophyta</taxon>
        <taxon>Magnoliopsida</taxon>
        <taxon>Proteales</taxon>
        <taxon>Nelumbonaceae</taxon>
        <taxon>Nelumbo</taxon>
    </lineage>
</organism>
<proteinExistence type="predicted"/>
<feature type="chain" id="PRO_5032345022" evidence="1">
    <location>
        <begin position="20"/>
        <end position="124"/>
    </location>
</feature>
<dbReference type="AlphaFoldDB" id="A0A822Z841"/>
<keyword evidence="3" id="KW-1185">Reference proteome</keyword>
<dbReference type="Proteomes" id="UP000607653">
    <property type="component" value="Unassembled WGS sequence"/>
</dbReference>
<feature type="signal peptide" evidence="1">
    <location>
        <begin position="1"/>
        <end position="19"/>
    </location>
</feature>
<evidence type="ECO:0000313" key="3">
    <source>
        <dbReference type="Proteomes" id="UP000607653"/>
    </source>
</evidence>
<comment type="caution">
    <text evidence="2">The sequence shown here is derived from an EMBL/GenBank/DDBJ whole genome shotgun (WGS) entry which is preliminary data.</text>
</comment>
<reference evidence="2 3" key="1">
    <citation type="journal article" date="2020" name="Mol. Biol. Evol.">
        <title>Distinct Expression and Methylation Patterns for Genes with Different Fates following a Single Whole-Genome Duplication in Flowering Plants.</title>
        <authorList>
            <person name="Shi T."/>
            <person name="Rahmani R.S."/>
            <person name="Gugger P.F."/>
            <person name="Wang M."/>
            <person name="Li H."/>
            <person name="Zhang Y."/>
            <person name="Li Z."/>
            <person name="Wang Q."/>
            <person name="Van de Peer Y."/>
            <person name="Marchal K."/>
            <person name="Chen J."/>
        </authorList>
    </citation>
    <scope>NUCLEOTIDE SEQUENCE [LARGE SCALE GENOMIC DNA]</scope>
    <source>
        <tissue evidence="2">Leaf</tissue>
    </source>
</reference>
<protein>
    <submittedName>
        <fullName evidence="2">Uncharacterized protein</fullName>
    </submittedName>
</protein>
<evidence type="ECO:0000313" key="2">
    <source>
        <dbReference type="EMBL" id="DAD40713.1"/>
    </source>
</evidence>
<dbReference type="EMBL" id="DUZY01000005">
    <property type="protein sequence ID" value="DAD40713.1"/>
    <property type="molecule type" value="Genomic_DNA"/>
</dbReference>
<keyword evidence="1" id="KW-0732">Signal</keyword>
<accession>A0A822Z841</accession>